<organism evidence="3 4">
    <name type="scientific">Lactiplantibacillus pentosus</name>
    <name type="common">Lactobacillus pentosus</name>
    <dbReference type="NCBI Taxonomy" id="1589"/>
    <lineage>
        <taxon>Bacteria</taxon>
        <taxon>Bacillati</taxon>
        <taxon>Bacillota</taxon>
        <taxon>Bacilli</taxon>
        <taxon>Lactobacillales</taxon>
        <taxon>Lactobacillaceae</taxon>
        <taxon>Lactiplantibacillus</taxon>
    </lineage>
</organism>
<dbReference type="InterPro" id="IPR029057">
    <property type="entry name" value="PRTase-like"/>
</dbReference>
<dbReference type="AlphaFoldDB" id="A0A843QWJ4"/>
<dbReference type="EMBL" id="JAVLAQ010000009">
    <property type="protein sequence ID" value="MDT6992004.1"/>
    <property type="molecule type" value="Genomic_DNA"/>
</dbReference>
<keyword evidence="3" id="KW-0808">Transferase</keyword>
<dbReference type="CDD" id="cd06223">
    <property type="entry name" value="PRTases_typeI"/>
    <property type="match status" value="1"/>
</dbReference>
<dbReference type="RefSeq" id="WP_152706152.1">
    <property type="nucleotide sequence ID" value="NZ_CP134793.1"/>
</dbReference>
<dbReference type="Proteomes" id="UP001267003">
    <property type="component" value="Unassembled WGS sequence"/>
</dbReference>
<evidence type="ECO:0000313" key="4">
    <source>
        <dbReference type="Proteomes" id="UP001267003"/>
    </source>
</evidence>
<reference evidence="3" key="1">
    <citation type="submission" date="2023-08" db="EMBL/GenBank/DDBJ databases">
        <authorList>
            <person name="Page C.A."/>
            <person name="Perez-Diaz I.M."/>
        </authorList>
    </citation>
    <scope>NUCLEOTIDE SEQUENCE</scope>
    <source>
        <strain evidence="3">7.8.46</strain>
    </source>
</reference>
<evidence type="ECO:0000313" key="1">
    <source>
        <dbReference type="EMBL" id="MDT6991973.1"/>
    </source>
</evidence>
<dbReference type="SUPFAM" id="SSF53271">
    <property type="entry name" value="PRTase-like"/>
    <property type="match status" value="1"/>
</dbReference>
<dbReference type="Gene3D" id="3.40.50.2020">
    <property type="match status" value="1"/>
</dbReference>
<comment type="caution">
    <text evidence="3">The sequence shown here is derived from an EMBL/GenBank/DDBJ whole genome shotgun (WGS) entry which is preliminary data.</text>
</comment>
<gene>
    <name evidence="1" type="ORF">RI536_18245</name>
    <name evidence="2" type="ORF">RI536_18295</name>
    <name evidence="3" type="ORF">RI536_18415</name>
</gene>
<keyword evidence="3" id="KW-0328">Glycosyltransferase</keyword>
<dbReference type="InterPro" id="IPR000836">
    <property type="entry name" value="PRTase_dom"/>
</dbReference>
<sequence length="388" mass="44337">MTNIFYSKDFFLSNIDVNSAKDFISYAASNKINLILISHSDINSNSDIIKFLDPLVPEKDVHRFRFLTREKSKISDFIKDNPGKNIFIGNKKVDLFKASSLKCLYLCPMWTDNIDEESEKYGIHIKDLRHLIQVIQILINQNAFYYKLKINNMSTVYALTRANNFSSTADENSVINAFRSTLKDGDSKYLDAITLYLLSGIMSLPEIMETEIWGIMPSSGTNINEEMSHILTQCRYLTNRRLKDPLLIRHTTTKKSHCTDPATRLSIGALKHLESIKINPKYRKKIAGKKITILDDYITNGCSFEAVRNLLISAGASKVNFIAIGRFTSRAYNRLGTYQKEDYSLTGDLFSNNYTASLSNRESNYGLHGQYNDYARQDVENLKDILEL</sequence>
<dbReference type="EMBL" id="JAVLAQ010000007">
    <property type="protein sequence ID" value="MDT6991983.1"/>
    <property type="molecule type" value="Genomic_DNA"/>
</dbReference>
<evidence type="ECO:0000313" key="3">
    <source>
        <dbReference type="EMBL" id="MDT6992004.1"/>
    </source>
</evidence>
<dbReference type="GO" id="GO:0016757">
    <property type="term" value="F:glycosyltransferase activity"/>
    <property type="evidence" value="ECO:0007669"/>
    <property type="project" value="UniProtKB-KW"/>
</dbReference>
<protein>
    <submittedName>
        <fullName evidence="3">Phosphoribosyltransferase</fullName>
    </submittedName>
</protein>
<proteinExistence type="predicted"/>
<name>A0A843QWJ4_LACPE</name>
<dbReference type="EMBL" id="JAVLAQ010000007">
    <property type="protein sequence ID" value="MDT6991973.1"/>
    <property type="molecule type" value="Genomic_DNA"/>
</dbReference>
<accession>A0A843QWJ4</accession>
<evidence type="ECO:0000313" key="2">
    <source>
        <dbReference type="EMBL" id="MDT6991983.1"/>
    </source>
</evidence>